<keyword evidence="1" id="KW-0812">Transmembrane</keyword>
<reference evidence="2 3" key="1">
    <citation type="submission" date="2018-08" db="EMBL/GenBank/DDBJ databases">
        <title>A genome reference for cultivated species of the human gut microbiota.</title>
        <authorList>
            <person name="Zou Y."/>
            <person name="Xue W."/>
            <person name="Luo G."/>
        </authorList>
    </citation>
    <scope>NUCLEOTIDE SEQUENCE [LARGE SCALE GENOMIC DNA]</scope>
    <source>
        <strain evidence="2 3">AF26-4BH</strain>
    </source>
</reference>
<protein>
    <submittedName>
        <fullName evidence="2">Prepilin-type cleavage/methylation domain-containing protein</fullName>
    </submittedName>
</protein>
<evidence type="ECO:0000313" key="3">
    <source>
        <dbReference type="Proteomes" id="UP000261166"/>
    </source>
</evidence>
<feature type="transmembrane region" description="Helical" evidence="1">
    <location>
        <begin position="12"/>
        <end position="34"/>
    </location>
</feature>
<dbReference type="Gene3D" id="3.30.700.10">
    <property type="entry name" value="Glycoprotein, Type 4 Pilin"/>
    <property type="match status" value="1"/>
</dbReference>
<dbReference type="InterPro" id="IPR012902">
    <property type="entry name" value="N_methyl_site"/>
</dbReference>
<dbReference type="SUPFAM" id="SSF54523">
    <property type="entry name" value="Pili subunits"/>
    <property type="match status" value="1"/>
</dbReference>
<keyword evidence="1" id="KW-0472">Membrane</keyword>
<dbReference type="EMBL" id="QVLU01000019">
    <property type="protein sequence ID" value="RGE68616.1"/>
    <property type="molecule type" value="Genomic_DNA"/>
</dbReference>
<sequence length="292" mass="33065">MKKDYRNKGFTLVEMIVVIVIIGILLAILVPGMFKYIQKAKEQQAIVECRAVVTAADTLALELYAKDLFDELIFFSNYQADILEKAEVNGSIKSLSFQKDKPSLENLTYMTKSNIKVLYDIKQASVYQIVSEGSFSSNASGYHDFSSDALVNPSIDSIKDIDLKNKALQKQFYEKYGNATLSDSEKELFNSINGKITWDNYHWNPLYTKDGKLIVVANNYPYNSSQSHYPGTSIIFYEDNYYYFYQSEIHPIGSSYVSIAFNTDQLKNAPIVPPKGATSSTNVNTWIKIENP</sequence>
<evidence type="ECO:0000256" key="1">
    <source>
        <dbReference type="SAM" id="Phobius"/>
    </source>
</evidence>
<accession>A0A3E3INJ3</accession>
<comment type="caution">
    <text evidence="2">The sequence shown here is derived from an EMBL/GenBank/DDBJ whole genome shotgun (WGS) entry which is preliminary data.</text>
</comment>
<proteinExistence type="predicted"/>
<dbReference type="OrthoDB" id="10015509at2"/>
<dbReference type="RefSeq" id="WP_025490318.1">
    <property type="nucleotide sequence ID" value="NZ_JBKVAZ010000011.1"/>
</dbReference>
<dbReference type="AlphaFoldDB" id="A0A3E3INJ3"/>
<dbReference type="NCBIfam" id="TIGR02532">
    <property type="entry name" value="IV_pilin_GFxxxE"/>
    <property type="match status" value="1"/>
</dbReference>
<keyword evidence="1" id="KW-1133">Transmembrane helix</keyword>
<dbReference type="Pfam" id="PF07963">
    <property type="entry name" value="N_methyl"/>
    <property type="match status" value="1"/>
</dbReference>
<gene>
    <name evidence="2" type="ORF">DWY69_19330</name>
</gene>
<dbReference type="Proteomes" id="UP000261166">
    <property type="component" value="Unassembled WGS sequence"/>
</dbReference>
<dbReference type="InterPro" id="IPR045584">
    <property type="entry name" value="Pilin-like"/>
</dbReference>
<evidence type="ECO:0000313" key="2">
    <source>
        <dbReference type="EMBL" id="RGE68616.1"/>
    </source>
</evidence>
<name>A0A3E3INJ3_9FIRM</name>
<dbReference type="PROSITE" id="PS00409">
    <property type="entry name" value="PROKAR_NTER_METHYL"/>
    <property type="match status" value="1"/>
</dbReference>
<organism evidence="2 3">
    <name type="scientific">Eisenbergiella massiliensis</name>
    <dbReference type="NCBI Taxonomy" id="1720294"/>
    <lineage>
        <taxon>Bacteria</taxon>
        <taxon>Bacillati</taxon>
        <taxon>Bacillota</taxon>
        <taxon>Clostridia</taxon>
        <taxon>Lachnospirales</taxon>
        <taxon>Lachnospiraceae</taxon>
        <taxon>Eisenbergiella</taxon>
    </lineage>
</organism>